<keyword evidence="3" id="KW-1185">Reference proteome</keyword>
<proteinExistence type="predicted"/>
<feature type="compositionally biased region" description="Basic residues" evidence="1">
    <location>
        <begin position="10"/>
        <end position="22"/>
    </location>
</feature>
<organism evidence="2 3">
    <name type="scientific">Potamilus streckersoni</name>
    <dbReference type="NCBI Taxonomy" id="2493646"/>
    <lineage>
        <taxon>Eukaryota</taxon>
        <taxon>Metazoa</taxon>
        <taxon>Spiralia</taxon>
        <taxon>Lophotrochozoa</taxon>
        <taxon>Mollusca</taxon>
        <taxon>Bivalvia</taxon>
        <taxon>Autobranchia</taxon>
        <taxon>Heteroconchia</taxon>
        <taxon>Palaeoheterodonta</taxon>
        <taxon>Unionida</taxon>
        <taxon>Unionoidea</taxon>
        <taxon>Unionidae</taxon>
        <taxon>Ambleminae</taxon>
        <taxon>Lampsilini</taxon>
        <taxon>Potamilus</taxon>
    </lineage>
</organism>
<reference evidence="2" key="1">
    <citation type="journal article" date="2021" name="Genome Biol. Evol.">
        <title>A High-Quality Reference Genome for a Parasitic Bivalve with Doubly Uniparental Inheritance (Bivalvia: Unionida).</title>
        <authorList>
            <person name="Smith C.H."/>
        </authorList>
    </citation>
    <scope>NUCLEOTIDE SEQUENCE</scope>
    <source>
        <strain evidence="2">CHS0354</strain>
    </source>
</reference>
<feature type="region of interest" description="Disordered" evidence="1">
    <location>
        <begin position="1"/>
        <end position="22"/>
    </location>
</feature>
<accession>A0AAE0VS69</accession>
<gene>
    <name evidence="2" type="ORF">CHS0354_028998</name>
</gene>
<comment type="caution">
    <text evidence="2">The sequence shown here is derived from an EMBL/GenBank/DDBJ whole genome shotgun (WGS) entry which is preliminary data.</text>
</comment>
<evidence type="ECO:0000256" key="1">
    <source>
        <dbReference type="SAM" id="MobiDB-lite"/>
    </source>
</evidence>
<feature type="non-terminal residue" evidence="2">
    <location>
        <position position="1"/>
    </location>
</feature>
<name>A0AAE0VS69_9BIVA</name>
<evidence type="ECO:0000313" key="2">
    <source>
        <dbReference type="EMBL" id="KAK3588209.1"/>
    </source>
</evidence>
<reference evidence="2" key="3">
    <citation type="submission" date="2023-05" db="EMBL/GenBank/DDBJ databases">
        <authorList>
            <person name="Smith C.H."/>
        </authorList>
    </citation>
    <scope>NUCLEOTIDE SEQUENCE</scope>
    <source>
        <strain evidence="2">CHS0354</strain>
        <tissue evidence="2">Mantle</tissue>
    </source>
</reference>
<protein>
    <submittedName>
        <fullName evidence="2">Uncharacterized protein</fullName>
    </submittedName>
</protein>
<dbReference type="EMBL" id="JAEAOA010001742">
    <property type="protein sequence ID" value="KAK3588209.1"/>
    <property type="molecule type" value="Genomic_DNA"/>
</dbReference>
<sequence>SVPNMDQCKKRNCPGQKRRPIRQHMDPLDSLFGGSTNVAQLLYDAGESQGKQILILATKFVVTAD</sequence>
<reference evidence="2" key="2">
    <citation type="journal article" date="2021" name="Genome Biol. Evol.">
        <title>Developing a high-quality reference genome for a parasitic bivalve with doubly uniparental inheritance (Bivalvia: Unionida).</title>
        <authorList>
            <person name="Smith C.H."/>
        </authorList>
    </citation>
    <scope>NUCLEOTIDE SEQUENCE</scope>
    <source>
        <strain evidence="2">CHS0354</strain>
        <tissue evidence="2">Mantle</tissue>
    </source>
</reference>
<evidence type="ECO:0000313" key="3">
    <source>
        <dbReference type="Proteomes" id="UP001195483"/>
    </source>
</evidence>
<dbReference type="AlphaFoldDB" id="A0AAE0VS69"/>
<dbReference type="Proteomes" id="UP001195483">
    <property type="component" value="Unassembled WGS sequence"/>
</dbReference>